<evidence type="ECO:0000313" key="3">
    <source>
        <dbReference type="Proteomes" id="UP001157006"/>
    </source>
</evidence>
<organism evidence="2 3">
    <name type="scientific">Vicia faba</name>
    <name type="common">Broad bean</name>
    <name type="synonym">Faba vulgaris</name>
    <dbReference type="NCBI Taxonomy" id="3906"/>
    <lineage>
        <taxon>Eukaryota</taxon>
        <taxon>Viridiplantae</taxon>
        <taxon>Streptophyta</taxon>
        <taxon>Embryophyta</taxon>
        <taxon>Tracheophyta</taxon>
        <taxon>Spermatophyta</taxon>
        <taxon>Magnoliopsida</taxon>
        <taxon>eudicotyledons</taxon>
        <taxon>Gunneridae</taxon>
        <taxon>Pentapetalae</taxon>
        <taxon>rosids</taxon>
        <taxon>fabids</taxon>
        <taxon>Fabales</taxon>
        <taxon>Fabaceae</taxon>
        <taxon>Papilionoideae</taxon>
        <taxon>50 kb inversion clade</taxon>
        <taxon>NPAAA clade</taxon>
        <taxon>Hologalegina</taxon>
        <taxon>IRL clade</taxon>
        <taxon>Fabeae</taxon>
        <taxon>Vicia</taxon>
    </lineage>
</organism>
<gene>
    <name evidence="2" type="ORF">VFH_I453480</name>
</gene>
<feature type="compositionally biased region" description="Polar residues" evidence="1">
    <location>
        <begin position="61"/>
        <end position="79"/>
    </location>
</feature>
<name>A0AAV0Z071_VICFA</name>
<dbReference type="AlphaFoldDB" id="A0AAV0Z071"/>
<feature type="compositionally biased region" description="Low complexity" evidence="1">
    <location>
        <begin position="114"/>
        <end position="124"/>
    </location>
</feature>
<feature type="compositionally biased region" description="Basic residues" evidence="1">
    <location>
        <begin position="89"/>
        <end position="101"/>
    </location>
</feature>
<evidence type="ECO:0000313" key="2">
    <source>
        <dbReference type="EMBL" id="CAI8590703.1"/>
    </source>
</evidence>
<feature type="region of interest" description="Disordered" evidence="1">
    <location>
        <begin position="61"/>
        <end position="124"/>
    </location>
</feature>
<dbReference type="Proteomes" id="UP001157006">
    <property type="component" value="Chromosome 1L"/>
</dbReference>
<accession>A0AAV0Z071</accession>
<dbReference type="EMBL" id="OX451736">
    <property type="protein sequence ID" value="CAI8590703.1"/>
    <property type="molecule type" value="Genomic_DNA"/>
</dbReference>
<reference evidence="2 3" key="1">
    <citation type="submission" date="2023-01" db="EMBL/GenBank/DDBJ databases">
        <authorList>
            <person name="Kreplak J."/>
        </authorList>
    </citation>
    <scope>NUCLEOTIDE SEQUENCE [LARGE SCALE GENOMIC DNA]</scope>
</reference>
<sequence>MPSPILSISSPKLFENFMIMPTPSQEICIKRIKSMPLLIQLHHYQEVTMFMTIITKPKQPLHQTSLSYSQNRSLTTNSHRNAKEEKGDRRSRRSEKKLKMKQRGEETYRRLEASSESSVSTATR</sequence>
<proteinExistence type="predicted"/>
<keyword evidence="3" id="KW-1185">Reference proteome</keyword>
<protein>
    <submittedName>
        <fullName evidence="2">Uncharacterized protein</fullName>
    </submittedName>
</protein>
<evidence type="ECO:0000256" key="1">
    <source>
        <dbReference type="SAM" id="MobiDB-lite"/>
    </source>
</evidence>
<feature type="compositionally biased region" description="Basic and acidic residues" evidence="1">
    <location>
        <begin position="102"/>
        <end position="113"/>
    </location>
</feature>